<dbReference type="Pfam" id="PF02627">
    <property type="entry name" value="CMD"/>
    <property type="match status" value="1"/>
</dbReference>
<dbReference type="SUPFAM" id="SSF69118">
    <property type="entry name" value="AhpD-like"/>
    <property type="match status" value="1"/>
</dbReference>
<accession>A0A7W7WIL2</accession>
<proteinExistence type="predicted"/>
<evidence type="ECO:0000259" key="1">
    <source>
        <dbReference type="Pfam" id="PF02627"/>
    </source>
</evidence>
<gene>
    <name evidence="2" type="ORF">F4556_003174</name>
</gene>
<dbReference type="AlphaFoldDB" id="A0A7W7WIL2"/>
<reference evidence="2 3" key="1">
    <citation type="submission" date="2020-08" db="EMBL/GenBank/DDBJ databases">
        <title>Sequencing the genomes of 1000 actinobacteria strains.</title>
        <authorList>
            <person name="Klenk H.-P."/>
        </authorList>
    </citation>
    <scope>NUCLEOTIDE SEQUENCE [LARGE SCALE GENOMIC DNA]</scope>
    <source>
        <strain evidence="2 3">DSM 44786</strain>
    </source>
</reference>
<keyword evidence="3" id="KW-1185">Reference proteome</keyword>
<dbReference type="PANTHER" id="PTHR34846">
    <property type="entry name" value="4-CARBOXYMUCONOLACTONE DECARBOXYLASE FAMILY PROTEIN (AFU_ORTHOLOGUE AFUA_6G11590)"/>
    <property type="match status" value="1"/>
</dbReference>
<organism evidence="2 3">
    <name type="scientific">Kitasatospora gansuensis</name>
    <dbReference type="NCBI Taxonomy" id="258050"/>
    <lineage>
        <taxon>Bacteria</taxon>
        <taxon>Bacillati</taxon>
        <taxon>Actinomycetota</taxon>
        <taxon>Actinomycetes</taxon>
        <taxon>Kitasatosporales</taxon>
        <taxon>Streptomycetaceae</taxon>
        <taxon>Kitasatospora</taxon>
    </lineage>
</organism>
<evidence type="ECO:0000313" key="2">
    <source>
        <dbReference type="EMBL" id="MBB4947639.1"/>
    </source>
</evidence>
<dbReference type="Gene3D" id="1.20.1290.10">
    <property type="entry name" value="AhpD-like"/>
    <property type="match status" value="1"/>
</dbReference>
<dbReference type="InterPro" id="IPR004675">
    <property type="entry name" value="AhpD_core"/>
</dbReference>
<dbReference type="GO" id="GO:0051920">
    <property type="term" value="F:peroxiredoxin activity"/>
    <property type="evidence" value="ECO:0007669"/>
    <property type="project" value="InterPro"/>
</dbReference>
<feature type="domain" description="Carboxymuconolactone decarboxylase-like" evidence="1">
    <location>
        <begin position="23"/>
        <end position="103"/>
    </location>
</feature>
<dbReference type="RefSeq" id="WP_184915924.1">
    <property type="nucleotide sequence ID" value="NZ_JACHJR010000001.1"/>
</dbReference>
<dbReference type="Proteomes" id="UP000573327">
    <property type="component" value="Unassembled WGS sequence"/>
</dbReference>
<dbReference type="InterPro" id="IPR029032">
    <property type="entry name" value="AhpD-like"/>
</dbReference>
<keyword evidence="2" id="KW-0575">Peroxidase</keyword>
<sequence>MTNAPKDYVAAPEQRFSMPELSPEWYRAMIGLDAASRPLVDPVIGELVRTLASAINGCAYCLDMHTADARKAGEQEHRLYALPAWRETPFFTAKERAALALTESVTRLSEGHVPDEVYEQAAKHFAPNELSQLLAVIISINSWNRIGVTCRLSPAPKQS</sequence>
<keyword evidence="2" id="KW-0560">Oxidoreductase</keyword>
<evidence type="ECO:0000313" key="3">
    <source>
        <dbReference type="Proteomes" id="UP000573327"/>
    </source>
</evidence>
<dbReference type="NCBIfam" id="TIGR00778">
    <property type="entry name" value="ahpD_dom"/>
    <property type="match status" value="1"/>
</dbReference>
<dbReference type="InterPro" id="IPR003779">
    <property type="entry name" value="CMD-like"/>
</dbReference>
<comment type="caution">
    <text evidence="2">The sequence shown here is derived from an EMBL/GenBank/DDBJ whole genome shotgun (WGS) entry which is preliminary data.</text>
</comment>
<dbReference type="EMBL" id="JACHJR010000001">
    <property type="protein sequence ID" value="MBB4947639.1"/>
    <property type="molecule type" value="Genomic_DNA"/>
</dbReference>
<name>A0A7W7WIL2_9ACTN</name>
<protein>
    <submittedName>
        <fullName evidence="2">AhpD family alkylhydroperoxidase</fullName>
    </submittedName>
</protein>
<dbReference type="PANTHER" id="PTHR34846:SF10">
    <property type="entry name" value="CYTOPLASMIC PROTEIN"/>
    <property type="match status" value="1"/>
</dbReference>